<proteinExistence type="predicted"/>
<gene>
    <name evidence="2" type="ORF">HELGO_WM33078</name>
</gene>
<name>A0A6S6S7D0_9BACT</name>
<accession>A0A6S6S7D0</accession>
<dbReference type="InterPro" id="IPR000462">
    <property type="entry name" value="CDP-OH_P_trans"/>
</dbReference>
<keyword evidence="1" id="KW-0472">Membrane</keyword>
<dbReference type="EC" id="2.7.8.5" evidence="2"/>
<keyword evidence="2" id="KW-0808">Transferase</keyword>
<organism evidence="2">
    <name type="scientific">uncultured Sulfurovum sp</name>
    <dbReference type="NCBI Taxonomy" id="269237"/>
    <lineage>
        <taxon>Bacteria</taxon>
        <taxon>Pseudomonadati</taxon>
        <taxon>Campylobacterota</taxon>
        <taxon>Epsilonproteobacteria</taxon>
        <taxon>Campylobacterales</taxon>
        <taxon>Sulfurovaceae</taxon>
        <taxon>Sulfurovum</taxon>
        <taxon>environmental samples</taxon>
    </lineage>
</organism>
<dbReference type="GO" id="GO:0008654">
    <property type="term" value="P:phospholipid biosynthetic process"/>
    <property type="evidence" value="ECO:0007669"/>
    <property type="project" value="InterPro"/>
</dbReference>
<keyword evidence="1" id="KW-1133">Transmembrane helix</keyword>
<feature type="transmembrane region" description="Helical" evidence="1">
    <location>
        <begin position="96"/>
        <end position="119"/>
    </location>
</feature>
<feature type="transmembrane region" description="Helical" evidence="1">
    <location>
        <begin position="31"/>
        <end position="48"/>
    </location>
</feature>
<dbReference type="Pfam" id="PF01066">
    <property type="entry name" value="CDP-OH_P_transf"/>
    <property type="match status" value="1"/>
</dbReference>
<dbReference type="GO" id="GO:0008444">
    <property type="term" value="F:CDP-diacylglycerol-glycerol-3-phosphate 3-phosphatidyltransferase activity"/>
    <property type="evidence" value="ECO:0007669"/>
    <property type="project" value="UniProtKB-EC"/>
</dbReference>
<dbReference type="AlphaFoldDB" id="A0A6S6S7D0"/>
<evidence type="ECO:0000313" key="2">
    <source>
        <dbReference type="EMBL" id="CAA6801357.1"/>
    </source>
</evidence>
<dbReference type="GO" id="GO:0016020">
    <property type="term" value="C:membrane"/>
    <property type="evidence" value="ECO:0007669"/>
    <property type="project" value="InterPro"/>
</dbReference>
<sequence length="197" mass="21667">MTIYDLKPKFQALLRPTVNLLANKSITPNQVTMFAMLLSILVGLIIAYTQGAKWILLFVPLFMFLRMALNAIDGLLAKEHDMKTKRGAMFNEMSDVIADVALFLPFALIVGINSIYVVLFTVVGVFNEMAGVVAQTLNGERRYDGPMGKSDRVFVLGFISLLLGLGVEAGLWVDGLFILATLLAVLSTYNRAMRGSK</sequence>
<dbReference type="InterPro" id="IPR043130">
    <property type="entry name" value="CDP-OH_PTrfase_TM_dom"/>
</dbReference>
<reference evidence="2" key="1">
    <citation type="submission" date="2020-01" db="EMBL/GenBank/DDBJ databases">
        <authorList>
            <person name="Meier V. D."/>
            <person name="Meier V D."/>
        </authorList>
    </citation>
    <scope>NUCLEOTIDE SEQUENCE</scope>
    <source>
        <strain evidence="2">HLG_WM_MAG_03</strain>
    </source>
</reference>
<feature type="transmembrane region" description="Helical" evidence="1">
    <location>
        <begin position="54"/>
        <end position="76"/>
    </location>
</feature>
<protein>
    <submittedName>
        <fullName evidence="2">CDP-diacylglycerol--glycerol-3-phosphate 3-phosphatidyltransferase (EC)</fullName>
        <ecNumber evidence="2">2.7.8.5</ecNumber>
    </submittedName>
</protein>
<keyword evidence="1" id="KW-0812">Transmembrane</keyword>
<dbReference type="EMBL" id="CACVAR010000084">
    <property type="protein sequence ID" value="CAA6801357.1"/>
    <property type="molecule type" value="Genomic_DNA"/>
</dbReference>
<dbReference type="Gene3D" id="1.20.120.1760">
    <property type="match status" value="1"/>
</dbReference>
<evidence type="ECO:0000256" key="1">
    <source>
        <dbReference type="SAM" id="Phobius"/>
    </source>
</evidence>
<feature type="transmembrane region" description="Helical" evidence="1">
    <location>
        <begin position="153"/>
        <end position="186"/>
    </location>
</feature>